<dbReference type="EMBL" id="BSEV01000007">
    <property type="protein sequence ID" value="GLK10360.1"/>
    <property type="molecule type" value="Genomic_DNA"/>
</dbReference>
<proteinExistence type="predicted"/>
<evidence type="ECO:0000259" key="1">
    <source>
        <dbReference type="Pfam" id="PF14534"/>
    </source>
</evidence>
<reference evidence="2" key="1">
    <citation type="journal article" date="2014" name="Int. J. Syst. Evol. Microbiol.">
        <title>Complete genome sequence of Corynebacterium casei LMG S-19264T (=DSM 44701T), isolated from a smear-ripened cheese.</title>
        <authorList>
            <consortium name="US DOE Joint Genome Institute (JGI-PGF)"/>
            <person name="Walter F."/>
            <person name="Albersmeier A."/>
            <person name="Kalinowski J."/>
            <person name="Ruckert C."/>
        </authorList>
    </citation>
    <scope>NUCLEOTIDE SEQUENCE</scope>
    <source>
        <strain evidence="2">VKM Ac-2007</strain>
    </source>
</reference>
<organism evidence="2 3">
    <name type="scientific">Streptosporangium carneum</name>
    <dbReference type="NCBI Taxonomy" id="47481"/>
    <lineage>
        <taxon>Bacteria</taxon>
        <taxon>Bacillati</taxon>
        <taxon>Actinomycetota</taxon>
        <taxon>Actinomycetes</taxon>
        <taxon>Streptosporangiales</taxon>
        <taxon>Streptosporangiaceae</taxon>
        <taxon>Streptosporangium</taxon>
    </lineage>
</organism>
<sequence>MPDANTDADADAAVTSAAGSAVTSAVTSTDVSAVTSTDVSADVSAGAAQADAEAISAGIDDMYDAFLRADRARFDGHLHAEVTTWESHLPGPLRTRAELDAYRDERDRSGARPALAGLSAWDKRIDVWGDTGVARYVLVAEPHDGPAEHSRVTDVLRRADGVWLIVHHHSELLGS</sequence>
<evidence type="ECO:0000313" key="2">
    <source>
        <dbReference type="EMBL" id="GLK10360.1"/>
    </source>
</evidence>
<dbReference type="AlphaFoldDB" id="A0A9W6MDX1"/>
<dbReference type="RefSeq" id="WP_271218782.1">
    <property type="nucleotide sequence ID" value="NZ_BAAAVD010000042.1"/>
</dbReference>
<comment type="caution">
    <text evidence="2">The sequence shown here is derived from an EMBL/GenBank/DDBJ whole genome shotgun (WGS) entry which is preliminary data.</text>
</comment>
<dbReference type="InterPro" id="IPR032710">
    <property type="entry name" value="NTF2-like_dom_sf"/>
</dbReference>
<name>A0A9W6MDX1_9ACTN</name>
<reference evidence="2" key="2">
    <citation type="submission" date="2023-01" db="EMBL/GenBank/DDBJ databases">
        <authorList>
            <person name="Sun Q."/>
            <person name="Evtushenko L."/>
        </authorList>
    </citation>
    <scope>NUCLEOTIDE SEQUENCE</scope>
    <source>
        <strain evidence="2">VKM Ac-2007</strain>
    </source>
</reference>
<dbReference type="Gene3D" id="3.10.450.50">
    <property type="match status" value="1"/>
</dbReference>
<dbReference type="Pfam" id="PF14534">
    <property type="entry name" value="DUF4440"/>
    <property type="match status" value="1"/>
</dbReference>
<accession>A0A9W6MDX1</accession>
<protein>
    <recommendedName>
        <fullName evidence="1">DUF4440 domain-containing protein</fullName>
    </recommendedName>
</protein>
<dbReference type="InterPro" id="IPR027843">
    <property type="entry name" value="DUF4440"/>
</dbReference>
<keyword evidence="3" id="KW-1185">Reference proteome</keyword>
<feature type="domain" description="DUF4440" evidence="1">
    <location>
        <begin position="60"/>
        <end position="165"/>
    </location>
</feature>
<gene>
    <name evidence="2" type="ORF">GCM10017600_37660</name>
</gene>
<dbReference type="SUPFAM" id="SSF54427">
    <property type="entry name" value="NTF2-like"/>
    <property type="match status" value="1"/>
</dbReference>
<dbReference type="Proteomes" id="UP001143474">
    <property type="component" value="Unassembled WGS sequence"/>
</dbReference>
<evidence type="ECO:0000313" key="3">
    <source>
        <dbReference type="Proteomes" id="UP001143474"/>
    </source>
</evidence>